<evidence type="ECO:0000313" key="2">
    <source>
        <dbReference type="WBParaSite" id="Minc3s01522g24465"/>
    </source>
</evidence>
<reference evidence="2" key="1">
    <citation type="submission" date="2022-11" db="UniProtKB">
        <authorList>
            <consortium name="WormBaseParasite"/>
        </authorList>
    </citation>
    <scope>IDENTIFICATION</scope>
</reference>
<sequence length="221" mass="25718">MSNIDKRLQIENAKIMSEQYKVFNKLASSRRAVYFNDDFMARMMNNTNNYFENYAAEMEKINNSTSLLPKIKTTITNPTHFLVDQDDLDKLSNQLKLLKIDDFTINKILKKFRPIKKEVKSEPQECQVLEPQQQQQPFVGYDGLFELAISQVIDCGYGHVLPSNICGTKNSTSINTIKLKTKTCFKKKNDIETLKFKLILEEQKTKMQKLKLLQTMVKKDM</sequence>
<keyword evidence="1" id="KW-1185">Reference proteome</keyword>
<proteinExistence type="predicted"/>
<evidence type="ECO:0000313" key="1">
    <source>
        <dbReference type="Proteomes" id="UP000887563"/>
    </source>
</evidence>
<dbReference type="WBParaSite" id="Minc3s01522g24465">
    <property type="protein sequence ID" value="Minc3s01522g24465"/>
    <property type="gene ID" value="Minc3s01522g24465"/>
</dbReference>
<accession>A0A914MAA0</accession>
<organism evidence="1 2">
    <name type="scientific">Meloidogyne incognita</name>
    <name type="common">Southern root-knot nematode worm</name>
    <name type="synonym">Oxyuris incognita</name>
    <dbReference type="NCBI Taxonomy" id="6306"/>
    <lineage>
        <taxon>Eukaryota</taxon>
        <taxon>Metazoa</taxon>
        <taxon>Ecdysozoa</taxon>
        <taxon>Nematoda</taxon>
        <taxon>Chromadorea</taxon>
        <taxon>Rhabditida</taxon>
        <taxon>Tylenchina</taxon>
        <taxon>Tylenchomorpha</taxon>
        <taxon>Tylenchoidea</taxon>
        <taxon>Meloidogynidae</taxon>
        <taxon>Meloidogyninae</taxon>
        <taxon>Meloidogyne</taxon>
        <taxon>Meloidogyne incognita group</taxon>
    </lineage>
</organism>
<protein>
    <submittedName>
        <fullName evidence="2">Uncharacterized protein</fullName>
    </submittedName>
</protein>
<name>A0A914MAA0_MELIC</name>
<dbReference type="AlphaFoldDB" id="A0A914MAA0"/>
<dbReference type="Proteomes" id="UP000887563">
    <property type="component" value="Unplaced"/>
</dbReference>